<dbReference type="Proteomes" id="UP000604083">
    <property type="component" value="Unassembled WGS sequence"/>
</dbReference>
<dbReference type="RefSeq" id="WP_200390626.1">
    <property type="nucleotide sequence ID" value="NZ_JAENIO010000006.1"/>
</dbReference>
<proteinExistence type="predicted"/>
<dbReference type="AlphaFoldDB" id="A0A934VGT0"/>
<dbReference type="CDD" id="cd03398">
    <property type="entry name" value="PAP2_haloperoxidase"/>
    <property type="match status" value="1"/>
</dbReference>
<keyword evidence="2" id="KW-0732">Signal</keyword>
<organism evidence="3 4">
    <name type="scientific">Roseibacillus ishigakijimensis</name>
    <dbReference type="NCBI Taxonomy" id="454146"/>
    <lineage>
        <taxon>Bacteria</taxon>
        <taxon>Pseudomonadati</taxon>
        <taxon>Verrucomicrobiota</taxon>
        <taxon>Verrucomicrobiia</taxon>
        <taxon>Verrucomicrobiales</taxon>
        <taxon>Verrucomicrobiaceae</taxon>
        <taxon>Roseibacillus</taxon>
    </lineage>
</organism>
<feature type="chain" id="PRO_5037864536" evidence="2">
    <location>
        <begin position="41"/>
        <end position="448"/>
    </location>
</feature>
<feature type="signal peptide" evidence="2">
    <location>
        <begin position="1"/>
        <end position="40"/>
    </location>
</feature>
<dbReference type="EMBL" id="JAENIO010000006">
    <property type="protein sequence ID" value="MBK1833193.1"/>
    <property type="molecule type" value="Genomic_DNA"/>
</dbReference>
<evidence type="ECO:0000313" key="4">
    <source>
        <dbReference type="Proteomes" id="UP000604083"/>
    </source>
</evidence>
<protein>
    <submittedName>
        <fullName evidence="3">Vanadium-dependent haloperoxidase</fullName>
    </submittedName>
</protein>
<dbReference type="Gene3D" id="1.10.606.20">
    <property type="match status" value="1"/>
</dbReference>
<feature type="region of interest" description="Disordered" evidence="1">
    <location>
        <begin position="187"/>
        <end position="206"/>
    </location>
</feature>
<accession>A0A934VGT0</accession>
<evidence type="ECO:0000313" key="3">
    <source>
        <dbReference type="EMBL" id="MBK1833193.1"/>
    </source>
</evidence>
<keyword evidence="4" id="KW-1185">Reference proteome</keyword>
<name>A0A934VGT0_9BACT</name>
<evidence type="ECO:0000256" key="1">
    <source>
        <dbReference type="SAM" id="MobiDB-lite"/>
    </source>
</evidence>
<evidence type="ECO:0000256" key="2">
    <source>
        <dbReference type="SAM" id="SignalP"/>
    </source>
</evidence>
<dbReference type="PANTHER" id="PTHR34599">
    <property type="entry name" value="PEROXIDASE-RELATED"/>
    <property type="match status" value="1"/>
</dbReference>
<sequence>MRSPSSPARGFTVVFQLPCNPVRAFFFACAFLLGSSALQANPAEEDPKAGPAPILAWCDHFFQSVRQDAVAPAQVSRRLALLFISAHDAYQLAADSTSEDCYFKGRMVTAPDSPRHPEVAALAALYQGSEYLFPSHRHSYRKGWQTYREEQLAQGLPAGQFQLSASFGHSVSAETLDLRIEDGASSGRTYVPSREPGQWRRTPPRFRPPELSHWGKVRPFALESPDQFRLPPPPALGSSAYEAALAEVQEAGGQSRANPEDAEIAKFWSCFSYTTTPAGHWNVILCELLAEDPSLSFQEALHRFLVLNITLADTAIACWDSKYHHNFWRPIDAIRAAGDPTWNSRLEAPPHPEYPSGHSSFAGAGSRILQLCYGRDDLSFSTTSDSVPDVEKTYQSLRECAREMGHSRILGGIHFSFSDEGGQKLGRQVADWCWEEVTKRTGSHAKND</sequence>
<dbReference type="PANTHER" id="PTHR34599:SF2">
    <property type="entry name" value="TRAF-TYPE DOMAIN-CONTAINING PROTEIN"/>
    <property type="match status" value="1"/>
</dbReference>
<gene>
    <name evidence="3" type="ORF">JIN78_03895</name>
</gene>
<dbReference type="InterPro" id="IPR036938">
    <property type="entry name" value="PAP2/HPO_sf"/>
</dbReference>
<reference evidence="3" key="1">
    <citation type="submission" date="2021-01" db="EMBL/GenBank/DDBJ databases">
        <title>Modified the classification status of verrucomicrobia.</title>
        <authorList>
            <person name="Feng X."/>
        </authorList>
    </citation>
    <scope>NUCLEOTIDE SEQUENCE</scope>
    <source>
        <strain evidence="3">KCTC 12986</strain>
    </source>
</reference>
<comment type="caution">
    <text evidence="3">The sequence shown here is derived from an EMBL/GenBank/DDBJ whole genome shotgun (WGS) entry which is preliminary data.</text>
</comment>
<dbReference type="InterPro" id="IPR052559">
    <property type="entry name" value="V-haloperoxidase"/>
</dbReference>
<dbReference type="SUPFAM" id="SSF48317">
    <property type="entry name" value="Acid phosphatase/Vanadium-dependent haloperoxidase"/>
    <property type="match status" value="1"/>
</dbReference>